<dbReference type="SUPFAM" id="SSF56112">
    <property type="entry name" value="Protein kinase-like (PK-like)"/>
    <property type="match status" value="1"/>
</dbReference>
<dbReference type="Gene3D" id="3.30.1010.10">
    <property type="entry name" value="Phosphatidylinositol 3-kinase Catalytic Subunit, Chain A, domain 4"/>
    <property type="match status" value="1"/>
</dbReference>
<gene>
    <name evidence="2" type="ORF">EVAR_86554_1</name>
</gene>
<dbReference type="InterPro" id="IPR000403">
    <property type="entry name" value="PI3/4_kinase_cat_dom"/>
</dbReference>
<dbReference type="OrthoDB" id="431717at2759"/>
<dbReference type="Proteomes" id="UP000299102">
    <property type="component" value="Unassembled WGS sequence"/>
</dbReference>
<proteinExistence type="predicted"/>
<protein>
    <recommendedName>
        <fullName evidence="1">PI3K/PI4K catalytic domain-containing protein</fullName>
    </recommendedName>
</protein>
<dbReference type="InterPro" id="IPR036940">
    <property type="entry name" value="PI3/4_kinase_cat_sf"/>
</dbReference>
<comment type="caution">
    <text evidence="2">The sequence shown here is derived from an EMBL/GenBank/DDBJ whole genome shotgun (WGS) entry which is preliminary data.</text>
</comment>
<organism evidence="2 3">
    <name type="scientific">Eumeta variegata</name>
    <name type="common">Bagworm moth</name>
    <name type="synonym">Eumeta japonica</name>
    <dbReference type="NCBI Taxonomy" id="151549"/>
    <lineage>
        <taxon>Eukaryota</taxon>
        <taxon>Metazoa</taxon>
        <taxon>Ecdysozoa</taxon>
        <taxon>Arthropoda</taxon>
        <taxon>Hexapoda</taxon>
        <taxon>Insecta</taxon>
        <taxon>Pterygota</taxon>
        <taxon>Neoptera</taxon>
        <taxon>Endopterygota</taxon>
        <taxon>Lepidoptera</taxon>
        <taxon>Glossata</taxon>
        <taxon>Ditrysia</taxon>
        <taxon>Tineoidea</taxon>
        <taxon>Psychidae</taxon>
        <taxon>Oiketicinae</taxon>
        <taxon>Eumeta</taxon>
    </lineage>
</organism>
<reference evidence="2 3" key="1">
    <citation type="journal article" date="2019" name="Commun. Biol.">
        <title>The bagworm genome reveals a unique fibroin gene that provides high tensile strength.</title>
        <authorList>
            <person name="Kono N."/>
            <person name="Nakamura H."/>
            <person name="Ohtoshi R."/>
            <person name="Tomita M."/>
            <person name="Numata K."/>
            <person name="Arakawa K."/>
        </authorList>
    </citation>
    <scope>NUCLEOTIDE SEQUENCE [LARGE SCALE GENOMIC DNA]</scope>
</reference>
<dbReference type="AlphaFoldDB" id="A0A4C1ZLM8"/>
<dbReference type="InterPro" id="IPR050517">
    <property type="entry name" value="DDR_Repair_Kinase"/>
</dbReference>
<dbReference type="GO" id="GO:0004674">
    <property type="term" value="F:protein serine/threonine kinase activity"/>
    <property type="evidence" value="ECO:0007669"/>
    <property type="project" value="TreeGrafter"/>
</dbReference>
<feature type="domain" description="PI3K/PI4K catalytic" evidence="1">
    <location>
        <begin position="185"/>
        <end position="481"/>
    </location>
</feature>
<dbReference type="InterPro" id="IPR011009">
    <property type="entry name" value="Kinase-like_dom_sf"/>
</dbReference>
<evidence type="ECO:0000259" key="1">
    <source>
        <dbReference type="PROSITE" id="PS50290"/>
    </source>
</evidence>
<dbReference type="STRING" id="151549.A0A4C1ZLM8"/>
<evidence type="ECO:0000313" key="2">
    <source>
        <dbReference type="EMBL" id="GBP87517.1"/>
    </source>
</evidence>
<dbReference type="SMART" id="SM00146">
    <property type="entry name" value="PI3Kc"/>
    <property type="match status" value="1"/>
</dbReference>
<dbReference type="GO" id="GO:0005634">
    <property type="term" value="C:nucleus"/>
    <property type="evidence" value="ECO:0007669"/>
    <property type="project" value="TreeGrafter"/>
</dbReference>
<sequence>MNRNVREFDDVIWDTLAIMKSKLPDVFHGYREMFERSSNKRSEYYKRCLKLVRCTQNSLTQYCRELRDKLERNDAEGWNTTMDEMWCVLLETEAGGLQYDYLRARLTVRVRPLRRFEKTDAFKRTAREILSGVLADASQHAPRPTLDLDQLCPALARYSRDARADGTRWLEDALRIPKGLLIVKIEKQVELISSKQRPALMSLVLSDGRARRFLLKTGDARPDAAAQRLQRRLNRLTPYPIATYQVLALDGDFGVIEFVEGCTTLRALIASELDLEAIERSVRRPRDTELVATAAEARLAAHRALCRKASPVALRRAVERDCSSVQEFVHKQRNYIDSLGAMTVAHWLLGLGDRHLDNVLLVRDSGRALAVDWESVLERALQLPVPELLPARLTPQLLALAGDRDLVRSRVECVLEAARAANATLVALARVAFLWHPEYDTQLFQDKLSRMCKKMSGELTSWESTRAALRQAAGPQRQRYVALLDAAHAPSAASDRSVERQASLQILLSSKSVDSDRLFMQQPGLGLPIDAAELLEQCTSAALLSATRASWEPWL</sequence>
<keyword evidence="3" id="KW-1185">Reference proteome</keyword>
<dbReference type="Pfam" id="PF00454">
    <property type="entry name" value="PI3_PI4_kinase"/>
    <property type="match status" value="1"/>
</dbReference>
<dbReference type="PROSITE" id="PS50290">
    <property type="entry name" value="PI3_4_KINASE_3"/>
    <property type="match status" value="1"/>
</dbReference>
<dbReference type="PANTHER" id="PTHR11139">
    <property type="entry name" value="ATAXIA TELANGIECTASIA MUTATED ATM -RELATED"/>
    <property type="match status" value="1"/>
</dbReference>
<dbReference type="Gene3D" id="1.10.1070.11">
    <property type="entry name" value="Phosphatidylinositol 3-/4-kinase, catalytic domain"/>
    <property type="match status" value="1"/>
</dbReference>
<evidence type="ECO:0000313" key="3">
    <source>
        <dbReference type="Proteomes" id="UP000299102"/>
    </source>
</evidence>
<accession>A0A4C1ZLM8</accession>
<name>A0A4C1ZLM8_EUMVA</name>
<dbReference type="EMBL" id="BGZK01001866">
    <property type="protein sequence ID" value="GBP87517.1"/>
    <property type="molecule type" value="Genomic_DNA"/>
</dbReference>